<keyword evidence="2" id="KW-1185">Reference proteome</keyword>
<dbReference type="EMBL" id="JBAGNM010000034">
    <property type="protein sequence ID" value="MEW6955486.1"/>
    <property type="molecule type" value="Genomic_DNA"/>
</dbReference>
<proteinExistence type="predicted"/>
<dbReference type="Pfam" id="PF03090">
    <property type="entry name" value="Replicase"/>
    <property type="match status" value="1"/>
</dbReference>
<organism evidence="1 2">
    <name type="scientific">Trueperella pyogenes</name>
    <dbReference type="NCBI Taxonomy" id="1661"/>
    <lineage>
        <taxon>Bacteria</taxon>
        <taxon>Bacillati</taxon>
        <taxon>Actinomycetota</taxon>
        <taxon>Actinomycetes</taxon>
        <taxon>Actinomycetales</taxon>
        <taxon>Actinomycetaceae</taxon>
        <taxon>Trueperella</taxon>
    </lineage>
</organism>
<feature type="non-terminal residue" evidence="1">
    <location>
        <position position="160"/>
    </location>
</feature>
<gene>
    <name evidence="1" type="ORF">V3M73_10705</name>
</gene>
<dbReference type="Proteomes" id="UP001555100">
    <property type="component" value="Unassembled WGS sequence"/>
</dbReference>
<sequence>MEFDGMEIPDDIEVTVWGSNEHRLCNVCRAECDPEPSGADGYTLGELLGHDPHFAHGFSRNPFYTGKSPSAYRWYRQHNRVMRLGDLIRQVRDLAGTDQYEAAPRQQFKSGRELINAVKTRREEAQAFKALAQDVDAEVSAELDQYDPELIDGVRVLWIT</sequence>
<dbReference type="InterPro" id="IPR004322">
    <property type="entry name" value="Plasmid_replicase_bac"/>
</dbReference>
<name>A0ABV3NE45_9ACTO</name>
<protein>
    <submittedName>
        <fullName evidence="1">Replication initiation protein</fullName>
    </submittedName>
</protein>
<reference evidence="1 2" key="1">
    <citation type="submission" date="2024-01" db="EMBL/GenBank/DDBJ databases">
        <title>Genomic analysis and antimicrobial resistance profiles of Trueperella pyogenes isolated from domestic and wild animals.</title>
        <authorList>
            <person name="Magossi G."/>
            <person name="Gzyl K.E."/>
            <person name="Holman D.B."/>
            <person name="Amat S."/>
        </authorList>
    </citation>
    <scope>NUCLEOTIDE SEQUENCE [LARGE SCALE GENOMIC DNA]</scope>
    <source>
        <strain evidence="1 2">1494</strain>
    </source>
</reference>
<evidence type="ECO:0000313" key="1">
    <source>
        <dbReference type="EMBL" id="MEW6955486.1"/>
    </source>
</evidence>
<dbReference type="RefSeq" id="WP_367246436.1">
    <property type="nucleotide sequence ID" value="NZ_JBAGNM010000034.1"/>
</dbReference>
<accession>A0ABV3NE45</accession>
<comment type="caution">
    <text evidence="1">The sequence shown here is derived from an EMBL/GenBank/DDBJ whole genome shotgun (WGS) entry which is preliminary data.</text>
</comment>
<evidence type="ECO:0000313" key="2">
    <source>
        <dbReference type="Proteomes" id="UP001555100"/>
    </source>
</evidence>